<dbReference type="InterPro" id="IPR001129">
    <property type="entry name" value="Membr-assoc_MAPEG"/>
</dbReference>
<evidence type="ECO:0000256" key="4">
    <source>
        <dbReference type="ARBA" id="ARBA00023136"/>
    </source>
</evidence>
<dbReference type="PATRIC" id="fig|1513271.3.peg.1465"/>
<reference evidence="6 7" key="1">
    <citation type="submission" date="2015-04" db="EMBL/GenBank/DDBJ databases">
        <title>Draft Genome Sequence of the Novel Agar-Digesting Marine Bacterium Q1.</title>
        <authorList>
            <person name="Li Y."/>
            <person name="Li D."/>
            <person name="Chen G."/>
            <person name="Du Z."/>
        </authorList>
    </citation>
    <scope>NUCLEOTIDE SEQUENCE [LARGE SCALE GENOMIC DNA]</scope>
    <source>
        <strain evidence="6 7">Q1</strain>
    </source>
</reference>
<dbReference type="Gene3D" id="1.20.120.550">
    <property type="entry name" value="Membrane associated eicosanoid/glutathione metabolism-like domain"/>
    <property type="match status" value="1"/>
</dbReference>
<keyword evidence="3 5" id="KW-1133">Transmembrane helix</keyword>
<dbReference type="Proteomes" id="UP000037600">
    <property type="component" value="Unassembled WGS sequence"/>
</dbReference>
<evidence type="ECO:0000313" key="7">
    <source>
        <dbReference type="Proteomes" id="UP000037600"/>
    </source>
</evidence>
<sequence>MSYWGILCLLLTILIQGIIASSVKARRQNAIPGKIDESLGHQDFVFRAHRTYLNSLENFPAIFGAIVLAILVGVEAFWLSVLVWGYALARIIHMILYYAIATEKNPSPRSYFYLIGLLCNIGIFVLCAVRLYQA</sequence>
<dbReference type="Pfam" id="PF01124">
    <property type="entry name" value="MAPEG"/>
    <property type="match status" value="1"/>
</dbReference>
<proteinExistence type="predicted"/>
<dbReference type="SUPFAM" id="SSF161084">
    <property type="entry name" value="MAPEG domain-like"/>
    <property type="match status" value="1"/>
</dbReference>
<name>A0A0J8GYN5_9ALTE</name>
<keyword evidence="7" id="KW-1185">Reference proteome</keyword>
<organism evidence="6 7">
    <name type="scientific">Catenovulum maritimum</name>
    <dbReference type="NCBI Taxonomy" id="1513271"/>
    <lineage>
        <taxon>Bacteria</taxon>
        <taxon>Pseudomonadati</taxon>
        <taxon>Pseudomonadota</taxon>
        <taxon>Gammaproteobacteria</taxon>
        <taxon>Alteromonadales</taxon>
        <taxon>Alteromonadaceae</taxon>
        <taxon>Catenovulum</taxon>
    </lineage>
</organism>
<keyword evidence="4 5" id="KW-0472">Membrane</keyword>
<protein>
    <submittedName>
        <fullName evidence="6">Membrane protein</fullName>
    </submittedName>
</protein>
<feature type="transmembrane region" description="Helical" evidence="5">
    <location>
        <begin position="110"/>
        <end position="132"/>
    </location>
</feature>
<dbReference type="PANTHER" id="PTHR35371">
    <property type="entry name" value="INNER MEMBRANE PROTEIN"/>
    <property type="match status" value="1"/>
</dbReference>
<evidence type="ECO:0000313" key="6">
    <source>
        <dbReference type="EMBL" id="KMT65843.1"/>
    </source>
</evidence>
<accession>A0A0J8GYN5</accession>
<dbReference type="AlphaFoldDB" id="A0A0J8GYN5"/>
<evidence type="ECO:0000256" key="5">
    <source>
        <dbReference type="SAM" id="Phobius"/>
    </source>
</evidence>
<evidence type="ECO:0000256" key="3">
    <source>
        <dbReference type="ARBA" id="ARBA00022989"/>
    </source>
</evidence>
<dbReference type="STRING" id="1513271.XM47_07155"/>
<dbReference type="OrthoDB" id="5880499at2"/>
<dbReference type="EMBL" id="LAZL01000009">
    <property type="protein sequence ID" value="KMT65843.1"/>
    <property type="molecule type" value="Genomic_DNA"/>
</dbReference>
<evidence type="ECO:0000256" key="1">
    <source>
        <dbReference type="ARBA" id="ARBA00004370"/>
    </source>
</evidence>
<comment type="subcellular location">
    <subcellularLocation>
        <location evidence="1">Membrane</location>
    </subcellularLocation>
</comment>
<dbReference type="InterPro" id="IPR023352">
    <property type="entry name" value="MAPEG-like_dom_sf"/>
</dbReference>
<keyword evidence="2 5" id="KW-0812">Transmembrane</keyword>
<feature type="transmembrane region" description="Helical" evidence="5">
    <location>
        <begin position="61"/>
        <end position="89"/>
    </location>
</feature>
<gene>
    <name evidence="6" type="ORF">XM47_07155</name>
</gene>
<comment type="caution">
    <text evidence="6">The sequence shown here is derived from an EMBL/GenBank/DDBJ whole genome shotgun (WGS) entry which is preliminary data.</text>
</comment>
<evidence type="ECO:0000256" key="2">
    <source>
        <dbReference type="ARBA" id="ARBA00022692"/>
    </source>
</evidence>
<dbReference type="GO" id="GO:0016020">
    <property type="term" value="C:membrane"/>
    <property type="evidence" value="ECO:0007669"/>
    <property type="project" value="UniProtKB-SubCell"/>
</dbReference>
<dbReference type="PANTHER" id="PTHR35371:SF1">
    <property type="entry name" value="BLR7753 PROTEIN"/>
    <property type="match status" value="1"/>
</dbReference>